<keyword evidence="2" id="KW-1185">Reference proteome</keyword>
<dbReference type="AlphaFoldDB" id="A0A1D1UQE1"/>
<gene>
    <name evidence="1" type="primary">RvY_04085-1</name>
    <name evidence="1" type="synonym">RvY_04085.1</name>
    <name evidence="1" type="ORF">RvY_04085</name>
</gene>
<accession>A0A1D1UQE1</accession>
<proteinExistence type="predicted"/>
<sequence>MCSMNQLTPAELQEIENNHLDHQAFLQAIQTNNVVQFFDKGVEYDMAQLRQDPDIVKTWTRTHRAYVYARLNQRRPNGPATVEFNRIDIFCTYKGDISVNSYLIDEIIERKNALHEAVARKNLPYLKWLLEEKHADPNQPSFVGGLIFDHVIMECSPIEQTLRGFLVWDDKDSLLVGRMMDLLLNNGSTQQDQRRSLIRILRDNVSLHMVCMELLHFMHMTSRLLDRDQSVLTEDMSHEFNSGFPLMLRSCEKKWFEEAVEMSAVVQYMDRVLAEVPVFLSRVTPPEHFSLQPDTFRTLTIHRCYRTLATLFKTYGCRAVSVAPLSLMIAVPPANIEPIFSDAHRSRCFLLEQVIANHTRRVGALIIIMARLFPVTHAVRDFLLQYYRVLIGDENVILPQSVYKLQNRCVSVLKQEVLAKRLTENYIASRLLPTPFSDIFQSNVEYLTLAIFDPLA</sequence>
<evidence type="ECO:0000313" key="2">
    <source>
        <dbReference type="Proteomes" id="UP000186922"/>
    </source>
</evidence>
<comment type="caution">
    <text evidence="1">The sequence shown here is derived from an EMBL/GenBank/DDBJ whole genome shotgun (WGS) entry which is preliminary data.</text>
</comment>
<name>A0A1D1UQE1_RAMVA</name>
<dbReference type="Proteomes" id="UP000186922">
    <property type="component" value="Unassembled WGS sequence"/>
</dbReference>
<evidence type="ECO:0000313" key="1">
    <source>
        <dbReference type="EMBL" id="GAU91924.1"/>
    </source>
</evidence>
<reference evidence="1 2" key="1">
    <citation type="journal article" date="2016" name="Nat. Commun.">
        <title>Extremotolerant tardigrade genome and improved radiotolerance of human cultured cells by tardigrade-unique protein.</title>
        <authorList>
            <person name="Hashimoto T."/>
            <person name="Horikawa D.D."/>
            <person name="Saito Y."/>
            <person name="Kuwahara H."/>
            <person name="Kozuka-Hata H."/>
            <person name="Shin-I T."/>
            <person name="Minakuchi Y."/>
            <person name="Ohishi K."/>
            <person name="Motoyama A."/>
            <person name="Aizu T."/>
            <person name="Enomoto A."/>
            <person name="Kondo K."/>
            <person name="Tanaka S."/>
            <person name="Hara Y."/>
            <person name="Koshikawa S."/>
            <person name="Sagara H."/>
            <person name="Miura T."/>
            <person name="Yokobori S."/>
            <person name="Miyagawa K."/>
            <person name="Suzuki Y."/>
            <person name="Kubo T."/>
            <person name="Oyama M."/>
            <person name="Kohara Y."/>
            <person name="Fujiyama A."/>
            <person name="Arakawa K."/>
            <person name="Katayama T."/>
            <person name="Toyoda A."/>
            <person name="Kunieda T."/>
        </authorList>
    </citation>
    <scope>NUCLEOTIDE SEQUENCE [LARGE SCALE GENOMIC DNA]</scope>
    <source>
        <strain evidence="1 2">YOKOZUNA-1</strain>
    </source>
</reference>
<protein>
    <submittedName>
        <fullName evidence="1">Uncharacterized protein</fullName>
    </submittedName>
</protein>
<dbReference type="EMBL" id="BDGG01000002">
    <property type="protein sequence ID" value="GAU91924.1"/>
    <property type="molecule type" value="Genomic_DNA"/>
</dbReference>
<organism evidence="1 2">
    <name type="scientific">Ramazzottius varieornatus</name>
    <name type="common">Water bear</name>
    <name type="synonym">Tardigrade</name>
    <dbReference type="NCBI Taxonomy" id="947166"/>
    <lineage>
        <taxon>Eukaryota</taxon>
        <taxon>Metazoa</taxon>
        <taxon>Ecdysozoa</taxon>
        <taxon>Tardigrada</taxon>
        <taxon>Eutardigrada</taxon>
        <taxon>Parachela</taxon>
        <taxon>Hypsibioidea</taxon>
        <taxon>Ramazzottiidae</taxon>
        <taxon>Ramazzottius</taxon>
    </lineage>
</organism>